<keyword evidence="6" id="KW-1185">Reference proteome</keyword>
<dbReference type="PANTHER" id="PTHR12835:SF5">
    <property type="entry name" value="BIOTIN--PROTEIN LIGASE"/>
    <property type="match status" value="1"/>
</dbReference>
<keyword evidence="1 5" id="KW-0436">Ligase</keyword>
<dbReference type="Gene3D" id="3.30.930.10">
    <property type="entry name" value="Bira Bifunctional Protein, Domain 2"/>
    <property type="match status" value="1"/>
</dbReference>
<accession>A0A1H1RVK2</accession>
<dbReference type="Pfam" id="PF02237">
    <property type="entry name" value="BPL_C"/>
    <property type="match status" value="1"/>
</dbReference>
<dbReference type="Pfam" id="PF03099">
    <property type="entry name" value="BPL_LplA_LipB"/>
    <property type="match status" value="1"/>
</dbReference>
<dbReference type="Proteomes" id="UP000182237">
    <property type="component" value="Chromosome I"/>
</dbReference>
<name>A0A1H1RVK2_9CORY</name>
<protein>
    <recommendedName>
        <fullName evidence="3">biotin--[biotin carboxyl-carrier protein] ligase</fullName>
        <ecNumber evidence="3">6.3.4.15</ecNumber>
    </recommendedName>
</protein>
<dbReference type="EMBL" id="LT629765">
    <property type="protein sequence ID" value="SDS39576.1"/>
    <property type="molecule type" value="Genomic_DNA"/>
</dbReference>
<dbReference type="AlphaFoldDB" id="A0A1H1RVK2"/>
<reference evidence="5 6" key="1">
    <citation type="submission" date="2016-10" db="EMBL/GenBank/DDBJ databases">
        <authorList>
            <person name="de Groot N.N."/>
        </authorList>
    </citation>
    <scope>NUCLEOTIDE SEQUENCE [LARGE SCALE GENOMIC DNA]</scope>
    <source>
        <strain evidence="5 6">DSM 45434</strain>
    </source>
</reference>
<dbReference type="NCBIfam" id="TIGR00121">
    <property type="entry name" value="birA_ligase"/>
    <property type="match status" value="1"/>
</dbReference>
<dbReference type="InterPro" id="IPR004408">
    <property type="entry name" value="Biotin_CoA_COase_ligase"/>
</dbReference>
<dbReference type="STRING" id="1203190.GCA_000312345_01604"/>
<evidence type="ECO:0000313" key="6">
    <source>
        <dbReference type="Proteomes" id="UP000182237"/>
    </source>
</evidence>
<organism evidence="5 6">
    <name type="scientific">Corynebacterium timonense</name>
    <dbReference type="NCBI Taxonomy" id="441500"/>
    <lineage>
        <taxon>Bacteria</taxon>
        <taxon>Bacillati</taxon>
        <taxon>Actinomycetota</taxon>
        <taxon>Actinomycetes</taxon>
        <taxon>Mycobacteriales</taxon>
        <taxon>Corynebacteriaceae</taxon>
        <taxon>Corynebacterium</taxon>
    </lineage>
</organism>
<dbReference type="Gene3D" id="2.30.30.100">
    <property type="match status" value="1"/>
</dbReference>
<dbReference type="PROSITE" id="PS51733">
    <property type="entry name" value="BPL_LPL_CATALYTIC"/>
    <property type="match status" value="1"/>
</dbReference>
<dbReference type="eggNOG" id="COG0340">
    <property type="taxonomic scope" value="Bacteria"/>
</dbReference>
<evidence type="ECO:0000313" key="5">
    <source>
        <dbReference type="EMBL" id="SDS39576.1"/>
    </source>
</evidence>
<dbReference type="SUPFAM" id="SSF55681">
    <property type="entry name" value="Class II aaRS and biotin synthetases"/>
    <property type="match status" value="1"/>
</dbReference>
<dbReference type="InterPro" id="IPR004143">
    <property type="entry name" value="BPL_LPL_catalytic"/>
</dbReference>
<keyword evidence="2" id="KW-0092">Biotin</keyword>
<dbReference type="InterPro" id="IPR003142">
    <property type="entry name" value="BPL_C"/>
</dbReference>
<evidence type="ECO:0000256" key="2">
    <source>
        <dbReference type="ARBA" id="ARBA00023267"/>
    </source>
</evidence>
<evidence type="ECO:0000259" key="4">
    <source>
        <dbReference type="PROSITE" id="PS51733"/>
    </source>
</evidence>
<dbReference type="GO" id="GO:0004077">
    <property type="term" value="F:biotin--[biotin carboxyl-carrier protein] ligase activity"/>
    <property type="evidence" value="ECO:0007669"/>
    <property type="project" value="UniProtKB-EC"/>
</dbReference>
<dbReference type="InterPro" id="IPR045864">
    <property type="entry name" value="aa-tRNA-synth_II/BPL/LPL"/>
</dbReference>
<dbReference type="PANTHER" id="PTHR12835">
    <property type="entry name" value="BIOTIN PROTEIN LIGASE"/>
    <property type="match status" value="1"/>
</dbReference>
<gene>
    <name evidence="5" type="ORF">SAMN04488539_1591</name>
</gene>
<evidence type="ECO:0000256" key="1">
    <source>
        <dbReference type="ARBA" id="ARBA00022598"/>
    </source>
</evidence>
<evidence type="ECO:0000256" key="3">
    <source>
        <dbReference type="ARBA" id="ARBA00024227"/>
    </source>
</evidence>
<sequence length="259" mass="27903">MLLGAPGASKSNMLGRMTVQDISFIQTNVAEAWRDVRWVDTTGSTNKQLLDEGTPGDILIADEQTAGRGRMDRTWVTPPGSQLCFSALLEADPAERLGLLPLAAGLAVADVLPETRLKWPNDVLLHDKKLAGILAEADFNGPCPRVVVGVGINVAWRREDLPVETATSLNLEGIDVEWDQFAVDILLALAERVQQWREDPEALLDDYRGVCATLGQSVRLERAGGDVEGTVDGISSTGEILIDGTAYSAGDVTHLRPAH</sequence>
<dbReference type="EC" id="6.3.4.15" evidence="3"/>
<dbReference type="GO" id="GO:0005737">
    <property type="term" value="C:cytoplasm"/>
    <property type="evidence" value="ECO:0007669"/>
    <property type="project" value="TreeGrafter"/>
</dbReference>
<proteinExistence type="predicted"/>
<dbReference type="CDD" id="cd16442">
    <property type="entry name" value="BPL"/>
    <property type="match status" value="1"/>
</dbReference>
<feature type="domain" description="BPL/LPL catalytic" evidence="4">
    <location>
        <begin position="31"/>
        <end position="197"/>
    </location>
</feature>